<accession>I3X9G1</accession>
<dbReference type="eggNOG" id="COG0419">
    <property type="taxonomic scope" value="Bacteria"/>
</dbReference>
<gene>
    <name evidence="3" type="ORF">USDA257_c39730</name>
</gene>
<dbReference type="AlphaFoldDB" id="I3X9G1"/>
<dbReference type="InterPro" id="IPR027417">
    <property type="entry name" value="P-loop_NTPase"/>
</dbReference>
<dbReference type="EMBL" id="CP003563">
    <property type="protein sequence ID" value="AFL52517.1"/>
    <property type="molecule type" value="Genomic_DNA"/>
</dbReference>
<dbReference type="Gene3D" id="3.40.50.300">
    <property type="entry name" value="P-loop containing nucleotide triphosphate hydrolases"/>
    <property type="match status" value="2"/>
</dbReference>
<evidence type="ECO:0000313" key="3">
    <source>
        <dbReference type="EMBL" id="AFL52517.1"/>
    </source>
</evidence>
<dbReference type="PANTHER" id="PTHR41259:SF1">
    <property type="entry name" value="DOUBLE-STRAND BREAK REPAIR RAD50 ATPASE, PUTATIVE-RELATED"/>
    <property type="match status" value="1"/>
</dbReference>
<keyword evidence="1" id="KW-0175">Coiled coil</keyword>
<organism evidence="3 4">
    <name type="scientific">Sinorhizobium fredii (strain USDA 257)</name>
    <dbReference type="NCBI Taxonomy" id="1185652"/>
    <lineage>
        <taxon>Bacteria</taxon>
        <taxon>Pseudomonadati</taxon>
        <taxon>Pseudomonadota</taxon>
        <taxon>Alphaproteobacteria</taxon>
        <taxon>Hyphomicrobiales</taxon>
        <taxon>Rhizobiaceae</taxon>
        <taxon>Sinorhizobium/Ensifer group</taxon>
        <taxon>Sinorhizobium</taxon>
    </lineage>
</organism>
<evidence type="ECO:0000259" key="2">
    <source>
        <dbReference type="Pfam" id="PF13514"/>
    </source>
</evidence>
<feature type="coiled-coil region" evidence="1">
    <location>
        <begin position="653"/>
        <end position="687"/>
    </location>
</feature>
<dbReference type="SUPFAM" id="SSF52540">
    <property type="entry name" value="P-loop containing nucleoside triphosphate hydrolases"/>
    <property type="match status" value="1"/>
</dbReference>
<dbReference type="KEGG" id="sfd:USDA257_c39730"/>
<dbReference type="PATRIC" id="fig|1185652.3.peg.4124"/>
<name>I3X9G1_SINF2</name>
<evidence type="ECO:0000313" key="4">
    <source>
        <dbReference type="Proteomes" id="UP000006180"/>
    </source>
</evidence>
<feature type="domain" description="YhaN AAA" evidence="2">
    <location>
        <begin position="1"/>
        <end position="207"/>
    </location>
</feature>
<reference evidence="3 4" key="1">
    <citation type="journal article" date="2012" name="J. Bacteriol.">
        <title>Complete genome sequence of the broad-host-range strain Sinorhizobium fredii USDA257.</title>
        <authorList>
            <person name="Schuldes J."/>
            <person name="Rodriguez Orbegoso M."/>
            <person name="Schmeisser C."/>
            <person name="Krishnan H.B."/>
            <person name="Daniel R."/>
            <person name="Streit W.R."/>
        </authorList>
    </citation>
    <scope>NUCLEOTIDE SEQUENCE [LARGE SCALE GENOMIC DNA]</scope>
    <source>
        <strain evidence="3 4">USDA 257</strain>
    </source>
</reference>
<sequence>MRINRLDLARYGKFTDGVLDFGSRPVGSPDLHIIYGPNEAGKSTTFDAIVDLIFGIGGSSKYGFLHPYPTMRIGADINVAGRDREFVRIKRPQNSLLDGMERILPDADIRADLGGIDRDAFTTMFSLDDDTLEKGGEGIVASKGNLGELLFSASAGLSDLSRQLTAIRAEADGFYKYRAKSGALGELKTRLAELKQKRDALDLQASDYQRLVIERDRLARLYDEAIDARAGTQRRIDEIRRILNALPAMARLRTLKDHLTSLEVVPEPPEAWRQEISELKGKEIELRVKLQDVSRSIASVEEEISGIAVDPLALAAAAQVEELSELRARYVTAGKDIPKLSARAAELSIESILLQLGRPSEQSPKRLVLDAPTVGSLRALIGSKSGVDATRLAAQRELARVESALAQESEAGVDADLLIPPERAKALEALQTTIKVAPKSDQEMALRSLSRRRDAASAALSEVLAGLHPWRGTAEELASLARPLASRLEGWKSSFSSVDEQQRASRAELERLEPETRRLDAEIEVLREQAGNIDEATAAGSRAAREKAWTAHRQLLDAASAEAFEAAMRADDQIVAQRLIHFAEMSRLNQLLQRRAVVEADIQSHQKILGTAASRMEALRSEIEQSFGEMASGGPPVYDPWELEEWLRMRDAALKAKGELAAIEQEIAEVRDQVEHAKRLLAEALTNAKITFHPNADIAALVSVAEEAVDAYQNAASAVANVERLRNDIAERKRILQQADDTAKAWLAEWEAVCGACWLRELGPVPNVGAVAEILSVLERLSSAVGEREGLIDRVQKMEKDRAVFESRVRELSDALGLSPDETPFALFQAISDKARTAGLNLDRREKLQRDLADIRREEHDLNVAHELLAARVAQMLEFFGVASLGEVERSIDVSVRRRDLTRNIAETEHELLQITGAAAMSEVEELAVGADRPALAEELARLTPVLDDQDARCREVFHNRSKAQDALDAIGGDAKVAALEEHRRTTLLEIEESARRYMELRAGVAAAEHGLRIYRDRHRSGMMARASDAFRTISRGAYQGVAAQPGKDGDVLIALSASGGSKAANELSKGARFQLYLALRVAGYHEFVANRTPTPFIADDIMETFDDFRAEEAFRLFADMGMQGQVIYLTHHRHLTEIARKVCPSVRLYDLEEVARTGGLRVVAAE</sequence>
<dbReference type="HOGENOM" id="CLU_006135_0_0_5"/>
<dbReference type="RefSeq" id="WP_014764652.1">
    <property type="nucleotide sequence ID" value="NC_018000.1"/>
</dbReference>
<dbReference type="PANTHER" id="PTHR41259">
    <property type="entry name" value="DOUBLE-STRAND BREAK REPAIR RAD50 ATPASE, PUTATIVE-RELATED"/>
    <property type="match status" value="1"/>
</dbReference>
<protein>
    <recommendedName>
        <fullName evidence="2">YhaN AAA domain-containing protein</fullName>
    </recommendedName>
</protein>
<evidence type="ECO:0000256" key="1">
    <source>
        <dbReference type="SAM" id="Coils"/>
    </source>
</evidence>
<dbReference type="Proteomes" id="UP000006180">
    <property type="component" value="Chromosome"/>
</dbReference>
<dbReference type="InterPro" id="IPR038734">
    <property type="entry name" value="YhaN_AAA"/>
</dbReference>
<dbReference type="STRING" id="1185652.USDA257_c39730"/>
<feature type="coiled-coil region" evidence="1">
    <location>
        <begin position="184"/>
        <end position="211"/>
    </location>
</feature>
<dbReference type="eggNOG" id="COG4717">
    <property type="taxonomic scope" value="Bacteria"/>
</dbReference>
<dbReference type="Pfam" id="PF13514">
    <property type="entry name" value="AAA_27"/>
    <property type="match status" value="1"/>
</dbReference>
<proteinExistence type="predicted"/>